<name>A0A7S2R6S2_9STRA</name>
<feature type="region of interest" description="Disordered" evidence="1">
    <location>
        <begin position="1"/>
        <end position="40"/>
    </location>
</feature>
<dbReference type="AlphaFoldDB" id="A0A7S2R6S2"/>
<feature type="compositionally biased region" description="Basic and acidic residues" evidence="1">
    <location>
        <begin position="13"/>
        <end position="40"/>
    </location>
</feature>
<sequence length="504" mass="55880">MRELMQQQPQRAAEQRATEQRATEQRAAEQRAAKAAEQRVDAALPPGWIEDVGRDGQRAWVHVELGVATTTRPFLHREYELPPGWIEDVGSDGQRVWVHIELGVATTTRPFLHRHHPDLPPPPPPRGHVAGPKHLRAMREGGGGGGGLPARPRLPSGLSTRDMLLDPQDPPRTFAHSEWCGVRDALYNFGDAIVDPSDPNSRAQDMAMTMHYAGHYYGEVFSFTAHQCGRLFVEAALVVLLGRHHTGLVSIPRLCHELAPGPHSSMIALLNDLNEFARRANHDKSADITPGDKPSMVEKVLIVARYVLTNVLGCDPEPYTEDTIPHDPVGFPIALASTKDLFRGPSNTRPLTFCQAEWVEVRNQLNDAGESQAGDYAYRFKRAAMAMNLLQHYYLDVPMIVGHQGGRLFGERAMAILELEHNVQTSDIRMADRIAAMQAKVPPFIHDAFEELRKKGNKVDHIILGGVEGLASHEQVIVAENVYTIARFLVDNIEGLIKKQGAKS</sequence>
<reference evidence="2" key="1">
    <citation type="submission" date="2021-01" db="EMBL/GenBank/DDBJ databases">
        <authorList>
            <person name="Corre E."/>
            <person name="Pelletier E."/>
            <person name="Niang G."/>
            <person name="Scheremetjew M."/>
            <person name="Finn R."/>
            <person name="Kale V."/>
            <person name="Holt S."/>
            <person name="Cochrane G."/>
            <person name="Meng A."/>
            <person name="Brown T."/>
            <person name="Cohen L."/>
        </authorList>
    </citation>
    <scope>NUCLEOTIDE SEQUENCE</scope>
    <source>
        <strain evidence="2">CCMP1243</strain>
    </source>
</reference>
<gene>
    <name evidence="2" type="ORF">RMAR1173_LOCUS1326</name>
</gene>
<dbReference type="EMBL" id="HBHJ01002091">
    <property type="protein sequence ID" value="CAD9662273.1"/>
    <property type="molecule type" value="Transcribed_RNA"/>
</dbReference>
<organism evidence="2">
    <name type="scientific">Rhizochromulina marina</name>
    <dbReference type="NCBI Taxonomy" id="1034831"/>
    <lineage>
        <taxon>Eukaryota</taxon>
        <taxon>Sar</taxon>
        <taxon>Stramenopiles</taxon>
        <taxon>Ochrophyta</taxon>
        <taxon>Dictyochophyceae</taxon>
        <taxon>Rhizochromulinales</taxon>
        <taxon>Rhizochromulina</taxon>
    </lineage>
</organism>
<accession>A0A7S2R6S2</accession>
<feature type="compositionally biased region" description="Low complexity" evidence="1">
    <location>
        <begin position="1"/>
        <end position="12"/>
    </location>
</feature>
<proteinExistence type="predicted"/>
<evidence type="ECO:0000256" key="1">
    <source>
        <dbReference type="SAM" id="MobiDB-lite"/>
    </source>
</evidence>
<evidence type="ECO:0000313" key="2">
    <source>
        <dbReference type="EMBL" id="CAD9662273.1"/>
    </source>
</evidence>
<protein>
    <submittedName>
        <fullName evidence="2">Uncharacterized protein</fullName>
    </submittedName>
</protein>